<organism evidence="3 4">
    <name type="scientific">Leucobacter exalbidus</name>
    <dbReference type="NCBI Taxonomy" id="662960"/>
    <lineage>
        <taxon>Bacteria</taxon>
        <taxon>Bacillati</taxon>
        <taxon>Actinomycetota</taxon>
        <taxon>Actinomycetes</taxon>
        <taxon>Micrococcales</taxon>
        <taxon>Microbacteriaceae</taxon>
        <taxon>Leucobacter</taxon>
    </lineage>
</organism>
<dbReference type="Gene3D" id="3.10.180.10">
    <property type="entry name" value="2,3-Dihydroxybiphenyl 1,2-Dioxygenase, domain 1"/>
    <property type="match status" value="1"/>
</dbReference>
<dbReference type="Pfam" id="PF00903">
    <property type="entry name" value="Glyoxalase"/>
    <property type="match status" value="1"/>
</dbReference>
<evidence type="ECO:0000259" key="2">
    <source>
        <dbReference type="PROSITE" id="PS51819"/>
    </source>
</evidence>
<dbReference type="InterPro" id="IPR004360">
    <property type="entry name" value="Glyas_Fos-R_dOase_dom"/>
</dbReference>
<evidence type="ECO:0000256" key="1">
    <source>
        <dbReference type="ARBA" id="ARBA00022723"/>
    </source>
</evidence>
<comment type="caution">
    <text evidence="3">The sequence shown here is derived from an EMBL/GenBank/DDBJ whole genome shotgun (WGS) entry which is preliminary data.</text>
</comment>
<dbReference type="AlphaFoldDB" id="A0A940PL83"/>
<dbReference type="PANTHER" id="PTHR43048:SF3">
    <property type="entry name" value="METHYLMALONYL-COA EPIMERASE, MITOCHONDRIAL"/>
    <property type="match status" value="1"/>
</dbReference>
<dbReference type="GO" id="GO:0016829">
    <property type="term" value="F:lyase activity"/>
    <property type="evidence" value="ECO:0007669"/>
    <property type="project" value="UniProtKB-KW"/>
</dbReference>
<reference evidence="3" key="1">
    <citation type="submission" date="2021-02" db="EMBL/GenBank/DDBJ databases">
        <title>Sequencing the genomes of 1000 actinobacteria strains.</title>
        <authorList>
            <person name="Klenk H.-P."/>
        </authorList>
    </citation>
    <scope>NUCLEOTIDE SEQUENCE</scope>
    <source>
        <strain evidence="3">DSM 22850</strain>
    </source>
</reference>
<evidence type="ECO:0000313" key="3">
    <source>
        <dbReference type="EMBL" id="MBP1325987.1"/>
    </source>
</evidence>
<dbReference type="PANTHER" id="PTHR43048">
    <property type="entry name" value="METHYLMALONYL-COA EPIMERASE"/>
    <property type="match status" value="1"/>
</dbReference>
<protein>
    <submittedName>
        <fullName evidence="3">Catechol 2,3-dioxygenase-like lactoylglutathione lyase family enzyme</fullName>
    </submittedName>
</protein>
<dbReference type="InterPro" id="IPR029068">
    <property type="entry name" value="Glyas_Bleomycin-R_OHBP_Dase"/>
</dbReference>
<dbReference type="InterPro" id="IPR037523">
    <property type="entry name" value="VOC_core"/>
</dbReference>
<dbReference type="GO" id="GO:0004493">
    <property type="term" value="F:methylmalonyl-CoA epimerase activity"/>
    <property type="evidence" value="ECO:0007669"/>
    <property type="project" value="TreeGrafter"/>
</dbReference>
<dbReference type="GO" id="GO:0046872">
    <property type="term" value="F:metal ion binding"/>
    <property type="evidence" value="ECO:0007669"/>
    <property type="project" value="UniProtKB-KW"/>
</dbReference>
<dbReference type="PROSITE" id="PS51819">
    <property type="entry name" value="VOC"/>
    <property type="match status" value="1"/>
</dbReference>
<keyword evidence="3" id="KW-0456">Lyase</keyword>
<proteinExistence type="predicted"/>
<feature type="domain" description="VOC" evidence="2">
    <location>
        <begin position="9"/>
        <end position="145"/>
    </location>
</feature>
<dbReference type="EMBL" id="JAFIDA010000001">
    <property type="protein sequence ID" value="MBP1325987.1"/>
    <property type="molecule type" value="Genomic_DNA"/>
</dbReference>
<dbReference type="GO" id="GO:0046491">
    <property type="term" value="P:L-methylmalonyl-CoA metabolic process"/>
    <property type="evidence" value="ECO:0007669"/>
    <property type="project" value="TreeGrafter"/>
</dbReference>
<gene>
    <name evidence="3" type="ORF">JOF28_001219</name>
</gene>
<dbReference type="CDD" id="cd06587">
    <property type="entry name" value="VOC"/>
    <property type="match status" value="1"/>
</dbReference>
<dbReference type="SUPFAM" id="SSF54593">
    <property type="entry name" value="Glyoxalase/Bleomycin resistance protein/Dihydroxybiphenyl dioxygenase"/>
    <property type="match status" value="1"/>
</dbReference>
<name>A0A940PL83_9MICO</name>
<evidence type="ECO:0000313" key="4">
    <source>
        <dbReference type="Proteomes" id="UP000675163"/>
    </source>
</evidence>
<dbReference type="RefSeq" id="WP_209704966.1">
    <property type="nucleotide sequence ID" value="NZ_JAFIDA010000001.1"/>
</dbReference>
<dbReference type="Proteomes" id="UP000675163">
    <property type="component" value="Unassembled WGS sequence"/>
</dbReference>
<sequence length="151" mass="16675">MSNTQFNYRSSHVGMCVRDVAATLRFYVDGLGFKKITEYVVDEQIPEVDAPCSLTATFIERDGMRFELLDYLKPGVIGAPPTRRNQVGLTHISFFADDIDAAAQALTEFGGTIIENTRVGAEDPTLAQYIFLADPDGNRVELMHIPAGTAW</sequence>
<keyword evidence="1" id="KW-0479">Metal-binding</keyword>
<accession>A0A940PL83</accession>
<keyword evidence="4" id="KW-1185">Reference proteome</keyword>
<dbReference type="InterPro" id="IPR051785">
    <property type="entry name" value="MMCE/EMCE_epimerase"/>
</dbReference>